<evidence type="ECO:0000313" key="7">
    <source>
        <dbReference type="EMBL" id="AHE56653.1"/>
    </source>
</evidence>
<dbReference type="PATRIC" id="fig|1123269.5.peg.4947"/>
<dbReference type="InterPro" id="IPR014756">
    <property type="entry name" value="Ig_E-set"/>
</dbReference>
<dbReference type="GO" id="GO:0030246">
    <property type="term" value="F:carbohydrate binding"/>
    <property type="evidence" value="ECO:0007669"/>
    <property type="project" value="InterPro"/>
</dbReference>
<comment type="pathway">
    <text evidence="2">Glycan metabolism; osmoregulated periplasmic glucan (OPG) biosynthesis.</text>
</comment>
<dbReference type="EMBL" id="CP006644">
    <property type="protein sequence ID" value="AHE56653.1"/>
    <property type="molecule type" value="Genomic_DNA"/>
</dbReference>
<dbReference type="PANTHER" id="PTHR30504">
    <property type="entry name" value="GLUCANS BIOSYNTHESIS PROTEIN"/>
    <property type="match status" value="1"/>
</dbReference>
<dbReference type="AlphaFoldDB" id="W0AK26"/>
<dbReference type="GO" id="GO:0051274">
    <property type="term" value="P:beta-glucan biosynthetic process"/>
    <property type="evidence" value="ECO:0007669"/>
    <property type="project" value="TreeGrafter"/>
</dbReference>
<evidence type="ECO:0000259" key="6">
    <source>
        <dbReference type="Pfam" id="PF04349"/>
    </source>
</evidence>
<dbReference type="SUPFAM" id="SSF74650">
    <property type="entry name" value="Galactose mutarotase-like"/>
    <property type="match status" value="1"/>
</dbReference>
<evidence type="ECO:0000256" key="1">
    <source>
        <dbReference type="ARBA" id="ARBA00004418"/>
    </source>
</evidence>
<dbReference type="Gene3D" id="2.70.98.10">
    <property type="match status" value="1"/>
</dbReference>
<organism evidence="7 8">
    <name type="scientific">Sphingomonas sanxanigenens DSM 19645 = NX02</name>
    <dbReference type="NCBI Taxonomy" id="1123269"/>
    <lineage>
        <taxon>Bacteria</taxon>
        <taxon>Pseudomonadati</taxon>
        <taxon>Pseudomonadota</taxon>
        <taxon>Alphaproteobacteria</taxon>
        <taxon>Sphingomonadales</taxon>
        <taxon>Sphingomonadaceae</taxon>
        <taxon>Sphingomonas</taxon>
    </lineage>
</organism>
<keyword evidence="8" id="KW-1185">Reference proteome</keyword>
<reference evidence="7 8" key="1">
    <citation type="submission" date="2013-07" db="EMBL/GenBank/DDBJ databases">
        <title>Completed genome of Sphingomonas sanxanigenens NX02.</title>
        <authorList>
            <person name="Ma T."/>
            <person name="Huang H."/>
            <person name="Wu M."/>
            <person name="Li X."/>
            <person name="Li G."/>
        </authorList>
    </citation>
    <scope>NUCLEOTIDE SEQUENCE [LARGE SCALE GENOMIC DNA]</scope>
    <source>
        <strain evidence="7 8">NX02</strain>
    </source>
</reference>
<dbReference type="GO" id="GO:0030288">
    <property type="term" value="C:outer membrane-bounded periplasmic space"/>
    <property type="evidence" value="ECO:0007669"/>
    <property type="project" value="TreeGrafter"/>
</dbReference>
<comment type="similarity">
    <text evidence="3">Belongs to the OpgD/OpgG family.</text>
</comment>
<dbReference type="Gene3D" id="2.60.40.10">
    <property type="entry name" value="Immunoglobulins"/>
    <property type="match status" value="1"/>
</dbReference>
<dbReference type="PANTHER" id="PTHR30504:SF3">
    <property type="entry name" value="GLUCANS BIOSYNTHESIS PROTEIN D"/>
    <property type="match status" value="1"/>
</dbReference>
<dbReference type="SUPFAM" id="SSF81296">
    <property type="entry name" value="E set domains"/>
    <property type="match status" value="1"/>
</dbReference>
<dbReference type="Pfam" id="PF04349">
    <property type="entry name" value="MdoG"/>
    <property type="match status" value="1"/>
</dbReference>
<dbReference type="InterPro" id="IPR011013">
    <property type="entry name" value="Gal_mutarotase_sf_dom"/>
</dbReference>
<evidence type="ECO:0000313" key="8">
    <source>
        <dbReference type="Proteomes" id="UP000018851"/>
    </source>
</evidence>
<sequence length="496" mass="55023">MAGLTGLLLAGRSSAQPVIQGGGEPFGWELLQRRAQALARRPWQAPPPGPAELEKIVYDVANQVQYRPEKTLWGDAGVRFFPNTGGARRRIGMSVVENGRARRIAYSPSLYMVPRGHPLTAIGDRGGFSGFRVMNPGGRGDWLAFQGASYFRTAGPLHQYGLSARGLAIDTGTSRPEEFPEFTDFWLERGADSEHLTVYALLDSPSVTGAYRFVNAKGSDAMVQDVSAVLFMRRSVAQLGVAPLTSMFWYGEGDRAKALDWRPEVHDSDGLAIRTGKGERLWRPLANPDRPLTNSFADENPRGFGLLQRDRAFDHYQDDAVFYEKRPSLWIEPRGKWGRGAVTLFQFPTDSEYNDNVAAFWTPATAPAAGARLSYDYRLRWIGGEPETLDVARAVEFWRGQGNIPGKPPEPGIHKFVVDFEGDAIAGLTYRSPVKPDVTIKGGRAVNIGSYKVDGRKNIWRFVLDIQRSGDEAVEVRACLNLENKPITETWLYTLA</sequence>
<feature type="domain" description="Glucan biosynthesis periplasmic MdoG C-terminal" evidence="6">
    <location>
        <begin position="26"/>
        <end position="494"/>
    </location>
</feature>
<dbReference type="KEGG" id="ssan:NX02_25230"/>
<evidence type="ECO:0000256" key="4">
    <source>
        <dbReference type="ARBA" id="ARBA00022729"/>
    </source>
</evidence>
<comment type="subcellular location">
    <subcellularLocation>
        <location evidence="1">Periplasm</location>
    </subcellularLocation>
</comment>
<dbReference type="InterPro" id="IPR014718">
    <property type="entry name" value="GH-type_carb-bd"/>
</dbReference>
<dbReference type="eggNOG" id="COG3131">
    <property type="taxonomic scope" value="Bacteria"/>
</dbReference>
<evidence type="ECO:0000256" key="3">
    <source>
        <dbReference type="ARBA" id="ARBA00009284"/>
    </source>
</evidence>
<accession>W0AK26</accession>
<evidence type="ECO:0000256" key="5">
    <source>
        <dbReference type="ARBA" id="ARBA00022764"/>
    </source>
</evidence>
<proteinExistence type="inferred from homology"/>
<dbReference type="InterPro" id="IPR013783">
    <property type="entry name" value="Ig-like_fold"/>
</dbReference>
<keyword evidence="5" id="KW-0574">Periplasm</keyword>
<dbReference type="InterPro" id="IPR014438">
    <property type="entry name" value="Glucan_biosyn_MdoG/MdoD"/>
</dbReference>
<dbReference type="UniPathway" id="UPA00637"/>
<dbReference type="GO" id="GO:0003824">
    <property type="term" value="F:catalytic activity"/>
    <property type="evidence" value="ECO:0007669"/>
    <property type="project" value="InterPro"/>
</dbReference>
<dbReference type="InterPro" id="IPR007444">
    <property type="entry name" value="Glucan_biosyn_MdoG_C"/>
</dbReference>
<dbReference type="PIRSF" id="PIRSF006281">
    <property type="entry name" value="MdoG"/>
    <property type="match status" value="1"/>
</dbReference>
<gene>
    <name evidence="7" type="ORF">NX02_25230</name>
</gene>
<dbReference type="HOGENOM" id="CLU_023403_2_0_5"/>
<dbReference type="Proteomes" id="UP000018851">
    <property type="component" value="Chromosome"/>
</dbReference>
<keyword evidence="4" id="KW-0732">Signal</keyword>
<dbReference type="OrthoDB" id="9777817at2"/>
<dbReference type="STRING" id="1123269.NX02_25230"/>
<protein>
    <recommendedName>
        <fullName evidence="6">Glucan biosynthesis periplasmic MdoG C-terminal domain-containing protein</fullName>
    </recommendedName>
</protein>
<evidence type="ECO:0000256" key="2">
    <source>
        <dbReference type="ARBA" id="ARBA00005001"/>
    </source>
</evidence>
<name>W0AK26_9SPHN</name>